<name>A0A518CXK6_9BACT</name>
<evidence type="ECO:0000313" key="4">
    <source>
        <dbReference type="Proteomes" id="UP000319342"/>
    </source>
</evidence>
<dbReference type="PANTHER" id="PTHR24104:SF25">
    <property type="entry name" value="PROTEIN LIN-41"/>
    <property type="match status" value="1"/>
</dbReference>
<dbReference type="InterPro" id="IPR001258">
    <property type="entry name" value="NHL_repeat"/>
</dbReference>
<evidence type="ECO:0000256" key="1">
    <source>
        <dbReference type="ARBA" id="ARBA00022737"/>
    </source>
</evidence>
<protein>
    <submittedName>
        <fullName evidence="3">NHL repeat protein</fullName>
    </submittedName>
</protein>
<dbReference type="EMBL" id="CP036290">
    <property type="protein sequence ID" value="QDU83962.1"/>
    <property type="molecule type" value="Genomic_DNA"/>
</dbReference>
<dbReference type="PANTHER" id="PTHR24104">
    <property type="entry name" value="E3 UBIQUITIN-PROTEIN LIGASE NHLRC1-RELATED"/>
    <property type="match status" value="1"/>
</dbReference>
<organism evidence="3 4">
    <name type="scientific">Rohdeia mirabilis</name>
    <dbReference type="NCBI Taxonomy" id="2528008"/>
    <lineage>
        <taxon>Bacteria</taxon>
        <taxon>Pseudomonadati</taxon>
        <taxon>Planctomycetota</taxon>
        <taxon>Planctomycetia</taxon>
        <taxon>Planctomycetia incertae sedis</taxon>
        <taxon>Rohdeia</taxon>
    </lineage>
</organism>
<sequence length="352" mass="38273">MTAPAASFPLRASTFATFTVASFAVLVAGCRATVPAPAVTGPVLEVGDARYEWIEDWPVYPDGFELGNTHGGIVVASDGRILFNTDREHAVVVVGPNGDVVDEWGSELAGGLHGMVLASEPDDAGAWREVLYLVHTGRSELIKATLDGEILWRRGWPEESGLYENANQFNPTAIDVAPDGTIYVADGYGFQWVHLFAPDGRYLESFGGPGTDDGQFRTCHGLAIDASGEEPELWVADRENGRLQVFGLGGQHLRTVRDHFRRPCSVVRGPDGQRVVADLAGRVTLLHENGSLIGHLGDQPDEAKRANNGVPPEEWIDGEFVAPHFATFDEDGNIYVLDWVSAGRVTKLRRMR</sequence>
<dbReference type="Proteomes" id="UP000319342">
    <property type="component" value="Chromosome"/>
</dbReference>
<dbReference type="RefSeq" id="WP_145184632.1">
    <property type="nucleotide sequence ID" value="NZ_CP036290.1"/>
</dbReference>
<dbReference type="InterPro" id="IPR011042">
    <property type="entry name" value="6-blade_b-propeller_TolB-like"/>
</dbReference>
<dbReference type="Gene3D" id="2.120.10.30">
    <property type="entry name" value="TolB, C-terminal domain"/>
    <property type="match status" value="2"/>
</dbReference>
<gene>
    <name evidence="3" type="ORF">Pla163_10630</name>
</gene>
<keyword evidence="1" id="KW-0677">Repeat</keyword>
<feature type="repeat" description="NHL" evidence="2">
    <location>
        <begin position="203"/>
        <end position="249"/>
    </location>
</feature>
<dbReference type="GO" id="GO:0000209">
    <property type="term" value="P:protein polyubiquitination"/>
    <property type="evidence" value="ECO:0007669"/>
    <property type="project" value="TreeGrafter"/>
</dbReference>
<evidence type="ECO:0000256" key="2">
    <source>
        <dbReference type="PROSITE-ProRule" id="PRU00504"/>
    </source>
</evidence>
<dbReference type="Pfam" id="PF01436">
    <property type="entry name" value="NHL"/>
    <property type="match status" value="1"/>
</dbReference>
<evidence type="ECO:0000313" key="3">
    <source>
        <dbReference type="EMBL" id="QDU83962.1"/>
    </source>
</evidence>
<dbReference type="PROSITE" id="PS51125">
    <property type="entry name" value="NHL"/>
    <property type="match status" value="1"/>
</dbReference>
<dbReference type="SUPFAM" id="SSF63829">
    <property type="entry name" value="Calcium-dependent phosphotriesterase"/>
    <property type="match status" value="1"/>
</dbReference>
<accession>A0A518CXK6</accession>
<dbReference type="GO" id="GO:0043161">
    <property type="term" value="P:proteasome-mediated ubiquitin-dependent protein catabolic process"/>
    <property type="evidence" value="ECO:0007669"/>
    <property type="project" value="TreeGrafter"/>
</dbReference>
<dbReference type="GO" id="GO:0061630">
    <property type="term" value="F:ubiquitin protein ligase activity"/>
    <property type="evidence" value="ECO:0007669"/>
    <property type="project" value="TreeGrafter"/>
</dbReference>
<dbReference type="AlphaFoldDB" id="A0A518CXK6"/>
<dbReference type="GO" id="GO:0008270">
    <property type="term" value="F:zinc ion binding"/>
    <property type="evidence" value="ECO:0007669"/>
    <property type="project" value="UniProtKB-KW"/>
</dbReference>
<dbReference type="OrthoDB" id="9799230at2"/>
<reference evidence="3 4" key="1">
    <citation type="submission" date="2019-02" db="EMBL/GenBank/DDBJ databases">
        <title>Deep-cultivation of Planctomycetes and their phenomic and genomic characterization uncovers novel biology.</title>
        <authorList>
            <person name="Wiegand S."/>
            <person name="Jogler M."/>
            <person name="Boedeker C."/>
            <person name="Pinto D."/>
            <person name="Vollmers J."/>
            <person name="Rivas-Marin E."/>
            <person name="Kohn T."/>
            <person name="Peeters S.H."/>
            <person name="Heuer A."/>
            <person name="Rast P."/>
            <person name="Oberbeckmann S."/>
            <person name="Bunk B."/>
            <person name="Jeske O."/>
            <person name="Meyerdierks A."/>
            <person name="Storesund J.E."/>
            <person name="Kallscheuer N."/>
            <person name="Luecker S."/>
            <person name="Lage O.M."/>
            <person name="Pohl T."/>
            <person name="Merkel B.J."/>
            <person name="Hornburger P."/>
            <person name="Mueller R.-W."/>
            <person name="Bruemmer F."/>
            <person name="Labrenz M."/>
            <person name="Spormann A.M."/>
            <person name="Op den Camp H."/>
            <person name="Overmann J."/>
            <person name="Amann R."/>
            <person name="Jetten M.S.M."/>
            <person name="Mascher T."/>
            <person name="Medema M.H."/>
            <person name="Devos D.P."/>
            <person name="Kaster A.-K."/>
            <person name="Ovreas L."/>
            <person name="Rohde M."/>
            <person name="Galperin M.Y."/>
            <person name="Jogler C."/>
        </authorList>
    </citation>
    <scope>NUCLEOTIDE SEQUENCE [LARGE SCALE GENOMIC DNA]</scope>
    <source>
        <strain evidence="3 4">Pla163</strain>
    </source>
</reference>
<proteinExistence type="predicted"/>
<keyword evidence="4" id="KW-1185">Reference proteome</keyword>
<dbReference type="InterPro" id="IPR050952">
    <property type="entry name" value="TRIM-NHL_E3_ligases"/>
</dbReference>